<feature type="repeat" description="PPR" evidence="2">
    <location>
        <begin position="570"/>
        <end position="604"/>
    </location>
</feature>
<proteinExistence type="predicted"/>
<evidence type="ECO:0000313" key="6">
    <source>
        <dbReference type="Proteomes" id="UP000789706"/>
    </source>
</evidence>
<gene>
    <name evidence="5" type="ORF">DEBURN_LOCUS6868</name>
</gene>
<feature type="repeat" description="PPR" evidence="2">
    <location>
        <begin position="266"/>
        <end position="300"/>
    </location>
</feature>
<feature type="compositionally biased region" description="Basic and acidic residues" evidence="3">
    <location>
        <begin position="104"/>
        <end position="127"/>
    </location>
</feature>
<dbReference type="SUPFAM" id="SSF81901">
    <property type="entry name" value="HCP-like"/>
    <property type="match status" value="1"/>
</dbReference>
<feature type="repeat" description="PPR" evidence="2">
    <location>
        <begin position="534"/>
        <end position="564"/>
    </location>
</feature>
<keyword evidence="6" id="KW-1185">Reference proteome</keyword>
<evidence type="ECO:0000313" key="5">
    <source>
        <dbReference type="EMBL" id="CAG8546223.1"/>
    </source>
</evidence>
<dbReference type="Gene3D" id="1.25.40.10">
    <property type="entry name" value="Tetratricopeptide repeat domain"/>
    <property type="match status" value="4"/>
</dbReference>
<protein>
    <submittedName>
        <fullName evidence="5">2251_t:CDS:1</fullName>
    </submittedName>
</protein>
<keyword evidence="4" id="KW-0732">Signal</keyword>
<evidence type="ECO:0000256" key="3">
    <source>
        <dbReference type="SAM" id="MobiDB-lite"/>
    </source>
</evidence>
<feature type="compositionally biased region" description="Low complexity" evidence="3">
    <location>
        <begin position="628"/>
        <end position="638"/>
    </location>
</feature>
<dbReference type="Proteomes" id="UP000789706">
    <property type="component" value="Unassembled WGS sequence"/>
</dbReference>
<name>A0A9N9FLT0_9GLOM</name>
<accession>A0A9N9FLT0</accession>
<feature type="repeat" description="PPR" evidence="2">
    <location>
        <begin position="742"/>
        <end position="776"/>
    </location>
</feature>
<feature type="repeat" description="PPR" evidence="2">
    <location>
        <begin position="336"/>
        <end position="370"/>
    </location>
</feature>
<evidence type="ECO:0000256" key="1">
    <source>
        <dbReference type="ARBA" id="ARBA00022737"/>
    </source>
</evidence>
<feature type="repeat" description="PPR" evidence="2">
    <location>
        <begin position="498"/>
        <end position="533"/>
    </location>
</feature>
<dbReference type="EMBL" id="CAJVPK010000753">
    <property type="protein sequence ID" value="CAG8546223.1"/>
    <property type="molecule type" value="Genomic_DNA"/>
</dbReference>
<dbReference type="Pfam" id="PF13812">
    <property type="entry name" value="PPR_3"/>
    <property type="match status" value="2"/>
</dbReference>
<sequence length="792" mass="92382">MRIFRMPLELLLSPSLTFPSLISTSTYYHHPRNNQKKMIGIRSIFLDIRKQNKYFQFYTINIINSRFFIDRTNCQFQRLTNTCSQQQNEIICQTNQINSTSTKDGMDGNDDGKDGKDEKNEKDTKDKLNEEEIQNMKLLTKYLINSISMTKAFEILQKNQHVIHQLIRYSTLYSSQLEETFQLYNKLKEHSIEISFKDKKHLILKFLENLWPKQAVIILKDIIYNGNTKPDIILINKTLACLKKTKNYKEAPLLFISLLNNGIQLDTCSFTIIIQIYSLQGQMSTAVNYYEKMLKLGIRPNEITYLILIQGFSKQNDLKNAYRFYNLMLKTNKRPTYKILNTLADLYVRNEELGKAEETFKTMKNLNIKPDLSLYNIIIYNSTVKLDMKTANGFYQEIINSGFKPDIYTRTIMLNGYIKVGDHENAWKMYNYIMDNGVKMNEHVGNSLIHLHHEPNIISLTIRWKSRLSNANDIHSANMIYNEFLDTIDKGKNHFRPDSRAFNIFISKFAQYFGDMERAQEIHNDMLKRGISSDVYTFSILIDGYALLGQPEKAMEIFELLKSSPTVKPNAYSYTCLLKAWGQVRRRDKVKEIYEEMLRERIKPHGATYSILLKDTSGLPSTNYSKKPLSSNPSNIYNPPNPSDPSNPSNNEKNLPFSKPPQHVLDTLIWLGRLQKAQNITYAYKVYKNFINYIDNSTFDEQSKPNNYSFTIFIQSFALYYGEMSLSLKVLDEMIKRNIQINNVTFGILIEGYARLKQPENAERMFFKMLNMNIKPGIKNFNSLIGAWVKVE</sequence>
<dbReference type="PANTHER" id="PTHR47933">
    <property type="entry name" value="PENTATRICOPEPTIDE REPEAT-CONTAINING PROTEIN 1, MITOCHONDRIAL"/>
    <property type="match status" value="1"/>
</dbReference>
<dbReference type="GO" id="GO:0003729">
    <property type="term" value="F:mRNA binding"/>
    <property type="evidence" value="ECO:0007669"/>
    <property type="project" value="TreeGrafter"/>
</dbReference>
<dbReference type="InterPro" id="IPR002885">
    <property type="entry name" value="PPR_rpt"/>
</dbReference>
<feature type="region of interest" description="Disordered" evidence="3">
    <location>
        <begin position="98"/>
        <end position="127"/>
    </location>
</feature>
<dbReference type="AlphaFoldDB" id="A0A9N9FLT0"/>
<dbReference type="PROSITE" id="PS51375">
    <property type="entry name" value="PPR"/>
    <property type="match status" value="8"/>
</dbReference>
<feature type="repeat" description="PPR" evidence="2">
    <location>
        <begin position="406"/>
        <end position="440"/>
    </location>
</feature>
<feature type="region of interest" description="Disordered" evidence="3">
    <location>
        <begin position="622"/>
        <end position="657"/>
    </location>
</feature>
<reference evidence="5" key="1">
    <citation type="submission" date="2021-06" db="EMBL/GenBank/DDBJ databases">
        <authorList>
            <person name="Kallberg Y."/>
            <person name="Tangrot J."/>
            <person name="Rosling A."/>
        </authorList>
    </citation>
    <scope>NUCLEOTIDE SEQUENCE</scope>
    <source>
        <strain evidence="5">AZ414A</strain>
    </source>
</reference>
<dbReference type="Pfam" id="PF13041">
    <property type="entry name" value="PPR_2"/>
    <property type="match status" value="4"/>
</dbReference>
<comment type="caution">
    <text evidence="5">The sequence shown here is derived from an EMBL/GenBank/DDBJ whole genome shotgun (WGS) entry which is preliminary data.</text>
</comment>
<feature type="signal peptide" evidence="4">
    <location>
        <begin position="1"/>
        <end position="19"/>
    </location>
</feature>
<dbReference type="InterPro" id="IPR051240">
    <property type="entry name" value="Mito_RNA-Proc/Resp"/>
</dbReference>
<evidence type="ECO:0000256" key="4">
    <source>
        <dbReference type="SAM" id="SignalP"/>
    </source>
</evidence>
<dbReference type="OrthoDB" id="185373at2759"/>
<dbReference type="PANTHER" id="PTHR47933:SF11">
    <property type="entry name" value="PENTATRICOPEPTIDE REPEAT-CONTAINING PROTEIN 2"/>
    <property type="match status" value="1"/>
</dbReference>
<evidence type="ECO:0000256" key="2">
    <source>
        <dbReference type="PROSITE-ProRule" id="PRU00708"/>
    </source>
</evidence>
<feature type="repeat" description="PPR" evidence="2">
    <location>
        <begin position="301"/>
        <end position="335"/>
    </location>
</feature>
<dbReference type="InterPro" id="IPR011990">
    <property type="entry name" value="TPR-like_helical_dom_sf"/>
</dbReference>
<dbReference type="NCBIfam" id="TIGR00756">
    <property type="entry name" value="PPR"/>
    <property type="match status" value="7"/>
</dbReference>
<organism evidence="5 6">
    <name type="scientific">Diversispora eburnea</name>
    <dbReference type="NCBI Taxonomy" id="1213867"/>
    <lineage>
        <taxon>Eukaryota</taxon>
        <taxon>Fungi</taxon>
        <taxon>Fungi incertae sedis</taxon>
        <taxon>Mucoromycota</taxon>
        <taxon>Glomeromycotina</taxon>
        <taxon>Glomeromycetes</taxon>
        <taxon>Diversisporales</taxon>
        <taxon>Diversisporaceae</taxon>
        <taxon>Diversispora</taxon>
    </lineage>
</organism>
<feature type="chain" id="PRO_5040194389" evidence="4">
    <location>
        <begin position="20"/>
        <end position="792"/>
    </location>
</feature>
<keyword evidence="1" id="KW-0677">Repeat</keyword>